<protein>
    <submittedName>
        <fullName evidence="1">Uncharacterized protein</fullName>
    </submittedName>
</protein>
<evidence type="ECO:0000313" key="1">
    <source>
        <dbReference type="EMBL" id="KRY38474.1"/>
    </source>
</evidence>
<dbReference type="EMBL" id="JYDH01000025">
    <property type="protein sequence ID" value="KRY38474.1"/>
    <property type="molecule type" value="Genomic_DNA"/>
</dbReference>
<dbReference type="Proteomes" id="UP000054776">
    <property type="component" value="Unassembled WGS sequence"/>
</dbReference>
<organism evidence="1 2">
    <name type="scientific">Trichinella spiralis</name>
    <name type="common">Trichina worm</name>
    <dbReference type="NCBI Taxonomy" id="6334"/>
    <lineage>
        <taxon>Eukaryota</taxon>
        <taxon>Metazoa</taxon>
        <taxon>Ecdysozoa</taxon>
        <taxon>Nematoda</taxon>
        <taxon>Enoplea</taxon>
        <taxon>Dorylaimia</taxon>
        <taxon>Trichinellida</taxon>
        <taxon>Trichinellidae</taxon>
        <taxon>Trichinella</taxon>
    </lineage>
</organism>
<name>A0A0V1BNA8_TRISP</name>
<dbReference type="OrthoDB" id="5916519at2759"/>
<accession>A0A0V1BNA8</accession>
<dbReference type="AlphaFoldDB" id="A0A0V1BNA8"/>
<feature type="non-terminal residue" evidence="1">
    <location>
        <position position="1"/>
    </location>
</feature>
<reference evidence="1 2" key="1">
    <citation type="submission" date="2015-01" db="EMBL/GenBank/DDBJ databases">
        <title>Evolution of Trichinella species and genotypes.</title>
        <authorList>
            <person name="Korhonen P.K."/>
            <person name="Edoardo P."/>
            <person name="Giuseppe L.R."/>
            <person name="Gasser R.B."/>
        </authorList>
    </citation>
    <scope>NUCLEOTIDE SEQUENCE [LARGE SCALE GENOMIC DNA]</scope>
    <source>
        <strain evidence="1">ISS3</strain>
    </source>
</reference>
<proteinExistence type="predicted"/>
<keyword evidence="2" id="KW-1185">Reference proteome</keyword>
<comment type="caution">
    <text evidence="1">The sequence shown here is derived from an EMBL/GenBank/DDBJ whole genome shotgun (WGS) entry which is preliminary data.</text>
</comment>
<gene>
    <name evidence="1" type="ORF">T01_15780</name>
</gene>
<dbReference type="InParanoid" id="A0A0V1BNA8"/>
<evidence type="ECO:0000313" key="2">
    <source>
        <dbReference type="Proteomes" id="UP000054776"/>
    </source>
</evidence>
<sequence length="127" mass="14338">LIDFIHRKQKLFIVNPFFMNCILKIFVAVSLCSSALYADQSVFNIHEDDDVEMLVQQYVKTMNSGAVNALLVSLDDAKVRIKGRHAVYDVTFTVEIKECEGIICSVEEKVCQGDLSHAKYNNFIVCA</sequence>